<keyword evidence="4" id="KW-1185">Reference proteome</keyword>
<dbReference type="EMBL" id="CAMXCT020000498">
    <property type="protein sequence ID" value="CAL1132956.1"/>
    <property type="molecule type" value="Genomic_DNA"/>
</dbReference>
<dbReference type="EMBL" id="CAMXCT010000498">
    <property type="protein sequence ID" value="CAI3979581.1"/>
    <property type="molecule type" value="Genomic_DNA"/>
</dbReference>
<evidence type="ECO:0000313" key="3">
    <source>
        <dbReference type="EMBL" id="CAL1132956.1"/>
    </source>
</evidence>
<organism evidence="2">
    <name type="scientific">Cladocopium goreaui</name>
    <dbReference type="NCBI Taxonomy" id="2562237"/>
    <lineage>
        <taxon>Eukaryota</taxon>
        <taxon>Sar</taxon>
        <taxon>Alveolata</taxon>
        <taxon>Dinophyceae</taxon>
        <taxon>Suessiales</taxon>
        <taxon>Symbiodiniaceae</taxon>
        <taxon>Cladocopium</taxon>
    </lineage>
</organism>
<dbReference type="AlphaFoldDB" id="A0A9P1FKT6"/>
<evidence type="ECO:0000313" key="4">
    <source>
        <dbReference type="Proteomes" id="UP001152797"/>
    </source>
</evidence>
<reference evidence="2" key="1">
    <citation type="submission" date="2022-10" db="EMBL/GenBank/DDBJ databases">
        <authorList>
            <person name="Chen Y."/>
            <person name="Dougan E. K."/>
            <person name="Chan C."/>
            <person name="Rhodes N."/>
            <person name="Thang M."/>
        </authorList>
    </citation>
    <scope>NUCLEOTIDE SEQUENCE</scope>
</reference>
<feature type="compositionally biased region" description="Polar residues" evidence="1">
    <location>
        <begin position="23"/>
        <end position="32"/>
    </location>
</feature>
<protein>
    <submittedName>
        <fullName evidence="2">Uncharacterized protein</fullName>
    </submittedName>
</protein>
<comment type="caution">
    <text evidence="2">The sequence shown here is derived from an EMBL/GenBank/DDBJ whole genome shotgun (WGS) entry which is preliminary data.</text>
</comment>
<sequence length="313" mass="35657">MNSNTCSNGGNGIGAQGNGSTGHASNVSTNGTGLQLNPAAQYKKDASLVDIFGPHVQPGRVLLDEIIRCYKVPSQKILPWYSGQTRVIARHELNDRRQETVLATYVKSVQEKGIVRGVRGDAWLVAPDNDKDELQYKALTFATLSEAFYKAYEAEDSHQWPNLQLTARSERSWQNYKIQHGITNRHSSYETKYRELLEVQYPSVWASFRSFEATRYVHNSLAKLQCLGEFRQFMADHCSFLDPGLSHDNAVSTFKDMLSCLATVFNAMTEEEKKALALEALNLCAAWYRTWLIRMSELFYHLNFLWAFWGFRC</sequence>
<proteinExistence type="predicted"/>
<evidence type="ECO:0000256" key="1">
    <source>
        <dbReference type="SAM" id="MobiDB-lite"/>
    </source>
</evidence>
<evidence type="ECO:0000313" key="2">
    <source>
        <dbReference type="EMBL" id="CAI3979581.1"/>
    </source>
</evidence>
<dbReference type="OrthoDB" id="406735at2759"/>
<name>A0A9P1FKT6_9DINO</name>
<feature type="region of interest" description="Disordered" evidence="1">
    <location>
        <begin position="1"/>
        <end position="32"/>
    </location>
</feature>
<reference evidence="3" key="2">
    <citation type="submission" date="2024-04" db="EMBL/GenBank/DDBJ databases">
        <authorList>
            <person name="Chen Y."/>
            <person name="Shah S."/>
            <person name="Dougan E. K."/>
            <person name="Thang M."/>
            <person name="Chan C."/>
        </authorList>
    </citation>
    <scope>NUCLEOTIDE SEQUENCE [LARGE SCALE GENOMIC DNA]</scope>
</reference>
<accession>A0A9P1FKT6</accession>
<dbReference type="Proteomes" id="UP001152797">
    <property type="component" value="Unassembled WGS sequence"/>
</dbReference>
<gene>
    <name evidence="2" type="ORF">C1SCF055_LOCUS7521</name>
</gene>
<dbReference type="EMBL" id="CAMXCT030000498">
    <property type="protein sequence ID" value="CAL4766893.1"/>
    <property type="molecule type" value="Genomic_DNA"/>
</dbReference>
<feature type="compositionally biased region" description="Gly residues" evidence="1">
    <location>
        <begin position="9"/>
        <end position="20"/>
    </location>
</feature>